<dbReference type="RefSeq" id="WP_271715191.1">
    <property type="nucleotide sequence ID" value="NZ_AP024169.1"/>
</dbReference>
<gene>
    <name evidence="2" type="ORF">bsdtb5_12320</name>
</gene>
<keyword evidence="1" id="KW-0812">Transmembrane</keyword>
<sequence>MESREQSKTVERIKLVVYFIKKMNDMKRKVNRRMEGKYSPSLIAFFCMLFSLLLVTIMLFLPNCKGVANDGTLDKIMNATNVHYIQTDKEDIYNNYFVKNYSRVLSGGQEVKSVISSHVFFVKAAVFMDDIFTRDKFFDIRFLALIYSLFYLPASYLIIKQACARVKRFSEGFVIGGLGILIFSDVAYITYFNSFYPEAIWFITMLYCIGATLSFQEKRSGYIDLAYLILYLASASILISSKRQCAIIGIILAVYCIKLVFVRKNWLWSVICVLSALYLAFLSILCVIKLGNDFNETSKFHAMTRGVLFQSDNPEKTLEEFNIAPSYEMLADVSAYDSIPFIKVDDISLKHGFLDQYTSLDIGAYYLRHPSKLFGMINISIKSSLNVRRSYCGNYQKSAGMPEKAKSLFWSAWSTFKDTSAPKTIGYLILLTIAIVLLFGKKYTLRPDDDRRSTVFLDNLIGVIIILLSQAIITIVNSGDAEMIQHCFLVGLGIDILSYFVFAEIIHKINII</sequence>
<feature type="transmembrane region" description="Helical" evidence="1">
    <location>
        <begin position="42"/>
        <end position="61"/>
    </location>
</feature>
<feature type="transmembrane region" description="Helical" evidence="1">
    <location>
        <begin position="267"/>
        <end position="290"/>
    </location>
</feature>
<feature type="transmembrane region" description="Helical" evidence="1">
    <location>
        <begin position="246"/>
        <end position="262"/>
    </location>
</feature>
<reference evidence="2 3" key="1">
    <citation type="submission" date="2020-11" db="EMBL/GenBank/DDBJ databases">
        <title>Draft genome sequencing of a Lachnospiraceae strain isolated from anoxic soil subjected to BSD treatment.</title>
        <authorList>
            <person name="Uek A."/>
            <person name="Tonouchi A."/>
        </authorList>
    </citation>
    <scope>NUCLEOTIDE SEQUENCE [LARGE SCALE GENOMIC DNA]</scope>
    <source>
        <strain evidence="2 3">TB5</strain>
    </source>
</reference>
<feature type="transmembrane region" description="Helical" evidence="1">
    <location>
        <begin position="424"/>
        <end position="443"/>
    </location>
</feature>
<feature type="transmembrane region" description="Helical" evidence="1">
    <location>
        <begin position="222"/>
        <end position="240"/>
    </location>
</feature>
<keyword evidence="3" id="KW-1185">Reference proteome</keyword>
<name>A0A7R7EJH5_9FIRM</name>
<evidence type="ECO:0000313" key="3">
    <source>
        <dbReference type="Proteomes" id="UP000595897"/>
    </source>
</evidence>
<dbReference type="AlphaFoldDB" id="A0A7R7EJH5"/>
<evidence type="ECO:0000256" key="1">
    <source>
        <dbReference type="SAM" id="Phobius"/>
    </source>
</evidence>
<feature type="transmembrane region" description="Helical" evidence="1">
    <location>
        <begin position="455"/>
        <end position="477"/>
    </location>
</feature>
<keyword evidence="1" id="KW-1133">Transmembrane helix</keyword>
<organism evidence="2 3">
    <name type="scientific">Anaeromicropila herbilytica</name>
    <dbReference type="NCBI Taxonomy" id="2785025"/>
    <lineage>
        <taxon>Bacteria</taxon>
        <taxon>Bacillati</taxon>
        <taxon>Bacillota</taxon>
        <taxon>Clostridia</taxon>
        <taxon>Lachnospirales</taxon>
        <taxon>Lachnospiraceae</taxon>
        <taxon>Anaeromicropila</taxon>
    </lineage>
</organism>
<dbReference type="Proteomes" id="UP000595897">
    <property type="component" value="Chromosome"/>
</dbReference>
<evidence type="ECO:0000313" key="2">
    <source>
        <dbReference type="EMBL" id="BCN29937.1"/>
    </source>
</evidence>
<keyword evidence="1" id="KW-0472">Membrane</keyword>
<proteinExistence type="predicted"/>
<dbReference type="EMBL" id="AP024169">
    <property type="protein sequence ID" value="BCN29937.1"/>
    <property type="molecule type" value="Genomic_DNA"/>
</dbReference>
<protein>
    <recommendedName>
        <fullName evidence="4">Transmembrane protein</fullName>
    </recommendedName>
</protein>
<feature type="transmembrane region" description="Helical" evidence="1">
    <location>
        <begin position="483"/>
        <end position="502"/>
    </location>
</feature>
<accession>A0A7R7EJH5</accession>
<dbReference type="KEGG" id="ahb:bsdtb5_12320"/>
<feature type="transmembrane region" description="Helical" evidence="1">
    <location>
        <begin position="140"/>
        <end position="159"/>
    </location>
</feature>
<feature type="transmembrane region" description="Helical" evidence="1">
    <location>
        <begin position="171"/>
        <end position="193"/>
    </location>
</feature>
<evidence type="ECO:0008006" key="4">
    <source>
        <dbReference type="Google" id="ProtNLM"/>
    </source>
</evidence>
<feature type="transmembrane region" description="Helical" evidence="1">
    <location>
        <begin position="199"/>
        <end position="215"/>
    </location>
</feature>